<keyword evidence="3" id="KW-1185">Reference proteome</keyword>
<dbReference type="Proteomes" id="UP001605036">
    <property type="component" value="Unassembled WGS sequence"/>
</dbReference>
<dbReference type="EMBL" id="JBHFFA010000007">
    <property type="protein sequence ID" value="KAL2612776.1"/>
    <property type="molecule type" value="Genomic_DNA"/>
</dbReference>
<evidence type="ECO:0000256" key="1">
    <source>
        <dbReference type="SAM" id="MobiDB-lite"/>
    </source>
</evidence>
<evidence type="ECO:0000313" key="2">
    <source>
        <dbReference type="EMBL" id="KAL2612776.1"/>
    </source>
</evidence>
<sequence>MTVRYHAPRPWPDNFSLVDTSEIDRFCNKRPTYQGRSPAPQAGASTIARTPPGKFASEERNKERSIREGAASLEEFYDCNREQWQRQLERQATIEQTKRIDVASKPRVSSVQKKRTIADHRQRTELASQAETCIECRRQSNVSPSNRPSFNSPKNLTTAIGSIAKRTYAKYAT</sequence>
<name>A0ABD1XY10_9MARC</name>
<evidence type="ECO:0000313" key="3">
    <source>
        <dbReference type="Proteomes" id="UP001605036"/>
    </source>
</evidence>
<gene>
    <name evidence="2" type="ORF">R1flu_024468</name>
</gene>
<protein>
    <submittedName>
        <fullName evidence="2">Uncharacterized protein</fullName>
    </submittedName>
</protein>
<reference evidence="2 3" key="1">
    <citation type="submission" date="2024-09" db="EMBL/GenBank/DDBJ databases">
        <title>Chromosome-scale assembly of Riccia fluitans.</title>
        <authorList>
            <person name="Paukszto L."/>
            <person name="Sawicki J."/>
            <person name="Karawczyk K."/>
            <person name="Piernik-Szablinska J."/>
            <person name="Szczecinska M."/>
            <person name="Mazdziarz M."/>
        </authorList>
    </citation>
    <scope>NUCLEOTIDE SEQUENCE [LARGE SCALE GENOMIC DNA]</scope>
    <source>
        <strain evidence="2">Rf_01</strain>
        <tissue evidence="2">Aerial parts of the thallus</tissue>
    </source>
</reference>
<feature type="region of interest" description="Disordered" evidence="1">
    <location>
        <begin position="30"/>
        <end position="67"/>
    </location>
</feature>
<proteinExistence type="predicted"/>
<organism evidence="2 3">
    <name type="scientific">Riccia fluitans</name>
    <dbReference type="NCBI Taxonomy" id="41844"/>
    <lineage>
        <taxon>Eukaryota</taxon>
        <taxon>Viridiplantae</taxon>
        <taxon>Streptophyta</taxon>
        <taxon>Embryophyta</taxon>
        <taxon>Marchantiophyta</taxon>
        <taxon>Marchantiopsida</taxon>
        <taxon>Marchantiidae</taxon>
        <taxon>Marchantiales</taxon>
        <taxon>Ricciaceae</taxon>
        <taxon>Riccia</taxon>
    </lineage>
</organism>
<dbReference type="AlphaFoldDB" id="A0ABD1XY10"/>
<feature type="compositionally biased region" description="Basic and acidic residues" evidence="1">
    <location>
        <begin position="56"/>
        <end position="67"/>
    </location>
</feature>
<accession>A0ABD1XY10</accession>
<comment type="caution">
    <text evidence="2">The sequence shown here is derived from an EMBL/GenBank/DDBJ whole genome shotgun (WGS) entry which is preliminary data.</text>
</comment>